<dbReference type="Gene3D" id="3.60.110.10">
    <property type="entry name" value="Carbon-nitrogen hydrolase"/>
    <property type="match status" value="1"/>
</dbReference>
<dbReference type="CDD" id="cd07580">
    <property type="entry name" value="nitrilase_2"/>
    <property type="match status" value="1"/>
</dbReference>
<keyword evidence="5" id="KW-1185">Reference proteome</keyword>
<keyword evidence="4" id="KW-0449">Lipoprotein</keyword>
<evidence type="ECO:0000259" key="3">
    <source>
        <dbReference type="PROSITE" id="PS50263"/>
    </source>
</evidence>
<dbReference type="EMBL" id="ASQP01000187">
    <property type="protein sequence ID" value="OMI39031.1"/>
    <property type="molecule type" value="Genomic_DNA"/>
</dbReference>
<accession>A0A1R1SL49</accession>
<dbReference type="SUPFAM" id="SSF56317">
    <property type="entry name" value="Carbon-nitrogen hydrolase"/>
    <property type="match status" value="1"/>
</dbReference>
<dbReference type="InterPro" id="IPR036526">
    <property type="entry name" value="C-N_Hydrolase_sf"/>
</dbReference>
<dbReference type="GO" id="GO:0016746">
    <property type="term" value="F:acyltransferase activity"/>
    <property type="evidence" value="ECO:0007669"/>
    <property type="project" value="UniProtKB-KW"/>
</dbReference>
<feature type="domain" description="CN hydrolase" evidence="3">
    <location>
        <begin position="32"/>
        <end position="281"/>
    </location>
</feature>
<sequence length="319" mass="35235">MSTSPQPDRPDRPDRPDQPDQPDQADRRVSPARVAVVQCDAQVGVENRRRNVEHGLRLAARAADDGATLIVLPELCATGYTFATRAEAYEHAEEVPSGETVRAWESFARERGVHLVGGLAERDGARLYDTAVLVGPDGYVGHYRKAHLWNTEKLWFEPGDLGFPVFQTPIGRIGLLICWDIWFPEVPRLLAQQGADIICSVNNWVWTPPPLFDESGRCMASYLTMTAAHVNNVFIAAANRIGTDRDARFLGCSLIAGTNGWPLGEVAGPDEERILTADIDIVAARGAPVWNQLNDLIRDRRTDLYDPMLGYTLSPAAPR</sequence>
<proteinExistence type="predicted"/>
<dbReference type="RefSeq" id="WP_079150987.1">
    <property type="nucleotide sequence ID" value="NZ_ASQP01000187.1"/>
</dbReference>
<evidence type="ECO:0000256" key="2">
    <source>
        <dbReference type="SAM" id="MobiDB-lite"/>
    </source>
</evidence>
<evidence type="ECO:0000313" key="4">
    <source>
        <dbReference type="EMBL" id="OMI39031.1"/>
    </source>
</evidence>
<reference evidence="4 5" key="1">
    <citation type="submission" date="2013-05" db="EMBL/GenBank/DDBJ databases">
        <title>Genome sequence of Streptomyces sparsogenes DSM 40356.</title>
        <authorList>
            <person name="Coyne S."/>
            <person name="Seebeck F.P."/>
        </authorList>
    </citation>
    <scope>NUCLEOTIDE SEQUENCE [LARGE SCALE GENOMIC DNA]</scope>
    <source>
        <strain evidence="4 5">DSM 40356</strain>
    </source>
</reference>
<name>A0A1R1SL49_9ACTN</name>
<feature type="compositionally biased region" description="Basic and acidic residues" evidence="2">
    <location>
        <begin position="8"/>
        <end position="29"/>
    </location>
</feature>
<keyword evidence="4" id="KW-0012">Acyltransferase</keyword>
<dbReference type="GO" id="GO:0016811">
    <property type="term" value="F:hydrolase activity, acting on carbon-nitrogen (but not peptide) bonds, in linear amides"/>
    <property type="evidence" value="ECO:0007669"/>
    <property type="project" value="TreeGrafter"/>
</dbReference>
<protein>
    <submittedName>
        <fullName evidence="4">Nitrilase/cyanide hydratase and apolipoprotein N-acyltransferase</fullName>
    </submittedName>
</protein>
<comment type="caution">
    <text evidence="4">The sequence shown here is derived from an EMBL/GenBank/DDBJ whole genome shotgun (WGS) entry which is preliminary data.</text>
</comment>
<evidence type="ECO:0000256" key="1">
    <source>
        <dbReference type="ARBA" id="ARBA00022801"/>
    </source>
</evidence>
<dbReference type="PANTHER" id="PTHR43674:SF2">
    <property type="entry name" value="BETA-UREIDOPROPIONASE"/>
    <property type="match status" value="1"/>
</dbReference>
<feature type="region of interest" description="Disordered" evidence="2">
    <location>
        <begin position="1"/>
        <end position="32"/>
    </location>
</feature>
<dbReference type="InterPro" id="IPR003010">
    <property type="entry name" value="C-N_Hydrolase"/>
</dbReference>
<dbReference type="GeneID" id="96743951"/>
<dbReference type="STRING" id="67365.GCA_001704635_06408"/>
<dbReference type="AlphaFoldDB" id="A0A1R1SL49"/>
<dbReference type="PROSITE" id="PS50263">
    <property type="entry name" value="CN_HYDROLASE"/>
    <property type="match status" value="1"/>
</dbReference>
<keyword evidence="1" id="KW-0378">Hydrolase</keyword>
<dbReference type="Proteomes" id="UP000186168">
    <property type="component" value="Unassembled WGS sequence"/>
</dbReference>
<gene>
    <name evidence="4" type="ORF">SPAR_13045</name>
</gene>
<organism evidence="4 5">
    <name type="scientific">Streptomyces sparsogenes DSM 40356</name>
    <dbReference type="NCBI Taxonomy" id="1331668"/>
    <lineage>
        <taxon>Bacteria</taxon>
        <taxon>Bacillati</taxon>
        <taxon>Actinomycetota</taxon>
        <taxon>Actinomycetes</taxon>
        <taxon>Kitasatosporales</taxon>
        <taxon>Streptomycetaceae</taxon>
        <taxon>Streptomyces</taxon>
    </lineage>
</organism>
<dbReference type="PANTHER" id="PTHR43674">
    <property type="entry name" value="NITRILASE C965.09-RELATED"/>
    <property type="match status" value="1"/>
</dbReference>
<keyword evidence="4" id="KW-0808">Transferase</keyword>
<dbReference type="Pfam" id="PF00795">
    <property type="entry name" value="CN_hydrolase"/>
    <property type="match status" value="1"/>
</dbReference>
<evidence type="ECO:0000313" key="5">
    <source>
        <dbReference type="Proteomes" id="UP000186168"/>
    </source>
</evidence>
<dbReference type="InterPro" id="IPR050345">
    <property type="entry name" value="Aliph_Amidase/BUP"/>
</dbReference>